<comment type="subcellular location">
    <subcellularLocation>
        <location evidence="1">Membrane</location>
        <topology evidence="1">Multi-pass membrane protein</topology>
    </subcellularLocation>
</comment>
<feature type="transmembrane region" description="Helical" evidence="4">
    <location>
        <begin position="336"/>
        <end position="359"/>
    </location>
</feature>
<dbReference type="Pfam" id="PF07690">
    <property type="entry name" value="MFS_1"/>
    <property type="match status" value="1"/>
</dbReference>
<sequence>MSDIEEGQERARAQAGGPGSNNAENGDLNWRSAICVAGSFLALFASFGQMNAFGTFQTWYADHQLAHLEPSTIAWIGSMQLWTFFFLGGIVGRAFDVYGPMPLMVGGTVSMLASMLATSFATEFYQYFLAQGLLFGISMALLFYPPLSAISTLFRRYRATALGIASAGSGIGGVVYPILYQHLFRQIGFAWGVRAAGLLSICCCLVAVLAVKSDPPPKRNTDKGGLFQKCTISDRPFVLLVIGSAFVALGLFSPFFYLADYVQNFIQSTPSLSTSTSAISVFYVLSVINAGGTLGRIIPALLSDALGRFNLLAPSAFLAGLSCLVFWMFANSILASMLFAAVFGFLSGAFISLITPCVAQISEKREIGTRIGVLYSMLSVPSLLGGPIAGTLIQRGHGSYEDMIAFAGAVIMVGSLFIFWAKLSIDRRVLATV</sequence>
<dbReference type="GO" id="GO:0016020">
    <property type="term" value="C:membrane"/>
    <property type="evidence" value="ECO:0007669"/>
    <property type="project" value="UniProtKB-SubCell"/>
</dbReference>
<feature type="domain" description="Major facilitator superfamily (MFS) profile" evidence="5">
    <location>
        <begin position="31"/>
        <end position="426"/>
    </location>
</feature>
<protein>
    <submittedName>
        <fullName evidence="6">MFS general substrate transporter</fullName>
    </submittedName>
</protein>
<feature type="transmembrane region" description="Helical" evidence="4">
    <location>
        <begin position="237"/>
        <end position="258"/>
    </location>
</feature>
<evidence type="ECO:0000256" key="2">
    <source>
        <dbReference type="ARBA" id="ARBA00006727"/>
    </source>
</evidence>
<keyword evidence="4" id="KW-0812">Transmembrane</keyword>
<feature type="transmembrane region" description="Helical" evidence="4">
    <location>
        <begin position="404"/>
        <end position="421"/>
    </location>
</feature>
<dbReference type="OMA" id="DTIGRFN"/>
<feature type="transmembrane region" description="Helical" evidence="4">
    <location>
        <begin position="103"/>
        <end position="121"/>
    </location>
</feature>
<feature type="transmembrane region" description="Helical" evidence="4">
    <location>
        <begin position="191"/>
        <end position="211"/>
    </location>
</feature>
<evidence type="ECO:0000256" key="4">
    <source>
        <dbReference type="SAM" id="Phobius"/>
    </source>
</evidence>
<organism evidence="6 7">
    <name type="scientific">Coniophora puteana (strain RWD-64-598)</name>
    <name type="common">Brown rot fungus</name>
    <dbReference type="NCBI Taxonomy" id="741705"/>
    <lineage>
        <taxon>Eukaryota</taxon>
        <taxon>Fungi</taxon>
        <taxon>Dikarya</taxon>
        <taxon>Basidiomycota</taxon>
        <taxon>Agaricomycotina</taxon>
        <taxon>Agaricomycetes</taxon>
        <taxon>Agaricomycetidae</taxon>
        <taxon>Boletales</taxon>
        <taxon>Coniophorineae</taxon>
        <taxon>Coniophoraceae</taxon>
        <taxon>Coniophora</taxon>
    </lineage>
</organism>
<feature type="transmembrane region" description="Helical" evidence="4">
    <location>
        <begin position="127"/>
        <end position="147"/>
    </location>
</feature>
<evidence type="ECO:0000313" key="7">
    <source>
        <dbReference type="Proteomes" id="UP000053558"/>
    </source>
</evidence>
<accession>A0A5M3MSE1</accession>
<comment type="similarity">
    <text evidence="2">Belongs to the major facilitator superfamily. Monocarboxylate porter (TC 2.A.1.13) family.</text>
</comment>
<proteinExistence type="inferred from homology"/>
<dbReference type="PANTHER" id="PTHR11360:SF177">
    <property type="entry name" value="RIBOFLAVIN TRANSPORTER MCH5"/>
    <property type="match status" value="1"/>
</dbReference>
<dbReference type="PROSITE" id="PS50850">
    <property type="entry name" value="MFS"/>
    <property type="match status" value="1"/>
</dbReference>
<dbReference type="InterPro" id="IPR050327">
    <property type="entry name" value="Proton-linked_MCT"/>
</dbReference>
<evidence type="ECO:0000313" key="6">
    <source>
        <dbReference type="EMBL" id="EIW81585.1"/>
    </source>
</evidence>
<dbReference type="EMBL" id="JH711578">
    <property type="protein sequence ID" value="EIW81585.1"/>
    <property type="molecule type" value="Genomic_DNA"/>
</dbReference>
<gene>
    <name evidence="6" type="ORF">CONPUDRAFT_90442</name>
</gene>
<dbReference type="GO" id="GO:0022857">
    <property type="term" value="F:transmembrane transporter activity"/>
    <property type="evidence" value="ECO:0007669"/>
    <property type="project" value="InterPro"/>
</dbReference>
<dbReference type="AlphaFoldDB" id="A0A5M3MSE1"/>
<keyword evidence="7" id="KW-1185">Reference proteome</keyword>
<comment type="caution">
    <text evidence="6">The sequence shown here is derived from an EMBL/GenBank/DDBJ whole genome shotgun (WGS) entry which is preliminary data.</text>
</comment>
<dbReference type="RefSeq" id="XP_007768893.1">
    <property type="nucleotide sequence ID" value="XM_007770703.1"/>
</dbReference>
<dbReference type="OrthoDB" id="6509908at2759"/>
<evidence type="ECO:0000256" key="3">
    <source>
        <dbReference type="SAM" id="MobiDB-lite"/>
    </source>
</evidence>
<feature type="transmembrane region" description="Helical" evidence="4">
    <location>
        <begin position="33"/>
        <end position="53"/>
    </location>
</feature>
<dbReference type="InterPro" id="IPR036259">
    <property type="entry name" value="MFS_trans_sf"/>
</dbReference>
<feature type="transmembrane region" description="Helical" evidence="4">
    <location>
        <begin position="159"/>
        <end position="179"/>
    </location>
</feature>
<feature type="transmembrane region" description="Helical" evidence="4">
    <location>
        <begin position="278"/>
        <end position="299"/>
    </location>
</feature>
<feature type="region of interest" description="Disordered" evidence="3">
    <location>
        <begin position="1"/>
        <end position="24"/>
    </location>
</feature>
<feature type="transmembrane region" description="Helical" evidence="4">
    <location>
        <begin position="371"/>
        <end position="392"/>
    </location>
</feature>
<evidence type="ECO:0000259" key="5">
    <source>
        <dbReference type="PROSITE" id="PS50850"/>
    </source>
</evidence>
<keyword evidence="4" id="KW-0472">Membrane</keyword>
<dbReference type="SUPFAM" id="SSF103473">
    <property type="entry name" value="MFS general substrate transporter"/>
    <property type="match status" value="1"/>
</dbReference>
<dbReference type="Gene3D" id="1.20.1250.20">
    <property type="entry name" value="MFS general substrate transporter like domains"/>
    <property type="match status" value="1"/>
</dbReference>
<dbReference type="KEGG" id="cput:CONPUDRAFT_90442"/>
<feature type="transmembrane region" description="Helical" evidence="4">
    <location>
        <begin position="311"/>
        <end position="330"/>
    </location>
</feature>
<keyword evidence="4" id="KW-1133">Transmembrane helix</keyword>
<dbReference type="GeneID" id="19211391"/>
<name>A0A5M3MSE1_CONPW</name>
<dbReference type="InterPro" id="IPR020846">
    <property type="entry name" value="MFS_dom"/>
</dbReference>
<dbReference type="InterPro" id="IPR011701">
    <property type="entry name" value="MFS"/>
</dbReference>
<dbReference type="Proteomes" id="UP000053558">
    <property type="component" value="Unassembled WGS sequence"/>
</dbReference>
<reference evidence="7" key="1">
    <citation type="journal article" date="2012" name="Science">
        <title>The Paleozoic origin of enzymatic lignin decomposition reconstructed from 31 fungal genomes.</title>
        <authorList>
            <person name="Floudas D."/>
            <person name="Binder M."/>
            <person name="Riley R."/>
            <person name="Barry K."/>
            <person name="Blanchette R.A."/>
            <person name="Henrissat B."/>
            <person name="Martinez A.T."/>
            <person name="Otillar R."/>
            <person name="Spatafora J.W."/>
            <person name="Yadav J.S."/>
            <person name="Aerts A."/>
            <person name="Benoit I."/>
            <person name="Boyd A."/>
            <person name="Carlson A."/>
            <person name="Copeland A."/>
            <person name="Coutinho P.M."/>
            <person name="de Vries R.P."/>
            <person name="Ferreira P."/>
            <person name="Findley K."/>
            <person name="Foster B."/>
            <person name="Gaskell J."/>
            <person name="Glotzer D."/>
            <person name="Gorecki P."/>
            <person name="Heitman J."/>
            <person name="Hesse C."/>
            <person name="Hori C."/>
            <person name="Igarashi K."/>
            <person name="Jurgens J.A."/>
            <person name="Kallen N."/>
            <person name="Kersten P."/>
            <person name="Kohler A."/>
            <person name="Kuees U."/>
            <person name="Kumar T.K.A."/>
            <person name="Kuo A."/>
            <person name="LaButti K."/>
            <person name="Larrondo L.F."/>
            <person name="Lindquist E."/>
            <person name="Ling A."/>
            <person name="Lombard V."/>
            <person name="Lucas S."/>
            <person name="Lundell T."/>
            <person name="Martin R."/>
            <person name="McLaughlin D.J."/>
            <person name="Morgenstern I."/>
            <person name="Morin E."/>
            <person name="Murat C."/>
            <person name="Nagy L.G."/>
            <person name="Nolan M."/>
            <person name="Ohm R.A."/>
            <person name="Patyshakuliyeva A."/>
            <person name="Rokas A."/>
            <person name="Ruiz-Duenas F.J."/>
            <person name="Sabat G."/>
            <person name="Salamov A."/>
            <person name="Samejima M."/>
            <person name="Schmutz J."/>
            <person name="Slot J.C."/>
            <person name="St John F."/>
            <person name="Stenlid J."/>
            <person name="Sun H."/>
            <person name="Sun S."/>
            <person name="Syed K."/>
            <person name="Tsang A."/>
            <person name="Wiebenga A."/>
            <person name="Young D."/>
            <person name="Pisabarro A."/>
            <person name="Eastwood D.C."/>
            <person name="Martin F."/>
            <person name="Cullen D."/>
            <person name="Grigoriev I.V."/>
            <person name="Hibbett D.S."/>
        </authorList>
    </citation>
    <scope>NUCLEOTIDE SEQUENCE [LARGE SCALE GENOMIC DNA]</scope>
    <source>
        <strain evidence="7">RWD-64-598 SS2</strain>
    </source>
</reference>
<dbReference type="PANTHER" id="PTHR11360">
    <property type="entry name" value="MONOCARBOXYLATE TRANSPORTER"/>
    <property type="match status" value="1"/>
</dbReference>
<feature type="transmembrane region" description="Helical" evidence="4">
    <location>
        <begin position="73"/>
        <end position="91"/>
    </location>
</feature>
<evidence type="ECO:0000256" key="1">
    <source>
        <dbReference type="ARBA" id="ARBA00004141"/>
    </source>
</evidence>